<dbReference type="eggNOG" id="ENOG50347JS">
    <property type="taxonomic scope" value="Bacteria"/>
</dbReference>
<name>S0F786_9BACT</name>
<comment type="caution">
    <text evidence="1">The sequence shown here is derived from an EMBL/GenBank/DDBJ whole genome shotgun (WGS) entry which is preliminary data.</text>
</comment>
<dbReference type="Proteomes" id="UP000014073">
    <property type="component" value="Unassembled WGS sequence"/>
</dbReference>
<dbReference type="HOGENOM" id="CLU_1408132_0_0_10"/>
<dbReference type="RefSeq" id="WP_008142016.1">
    <property type="nucleotide sequence ID" value="NZ_EQ973637.1"/>
</dbReference>
<evidence type="ECO:0008006" key="3">
    <source>
        <dbReference type="Google" id="ProtNLM"/>
    </source>
</evidence>
<proteinExistence type="predicted"/>
<sequence>MPNWCSTAYVIDGDAKEVKQLYELMKGLEEREKPSVENDFGTSWLGCLVDALGKDWQDIHCRGSWSELEMDSDVLKFFTETAWSPCNETFDLVREAFPSLRYYFQAEEPGMCIYETNDEYGTYFTDRFFLDVCTPNEEYFSEYFEQQEDAFAWFEEEFGEPIRSVEDVEALDAEWSEQCENAFCYLHEFEIVS</sequence>
<keyword evidence="2" id="KW-1185">Reference proteome</keyword>
<dbReference type="EMBL" id="ACBW01000106">
    <property type="protein sequence ID" value="EEF75950.1"/>
    <property type="molecule type" value="Genomic_DNA"/>
</dbReference>
<protein>
    <recommendedName>
        <fullName evidence="3">YubB ferredoxin-like domain-containing protein</fullName>
    </recommendedName>
</protein>
<dbReference type="AlphaFoldDB" id="S0F786"/>
<evidence type="ECO:0000313" key="2">
    <source>
        <dbReference type="Proteomes" id="UP000014073"/>
    </source>
</evidence>
<gene>
    <name evidence="1" type="ORF">BACCOPRO_01444</name>
</gene>
<accession>S0F786</accession>
<organism evidence="1 2">
    <name type="scientific">Phocaeicola coprophilus DSM 18228 = JCM 13818</name>
    <dbReference type="NCBI Taxonomy" id="547042"/>
    <lineage>
        <taxon>Bacteria</taxon>
        <taxon>Pseudomonadati</taxon>
        <taxon>Bacteroidota</taxon>
        <taxon>Bacteroidia</taxon>
        <taxon>Bacteroidales</taxon>
        <taxon>Bacteroidaceae</taxon>
        <taxon>Phocaeicola</taxon>
    </lineage>
</organism>
<evidence type="ECO:0000313" key="1">
    <source>
        <dbReference type="EMBL" id="EEF75950.1"/>
    </source>
</evidence>
<dbReference type="GeneID" id="78404383"/>
<reference evidence="1 2" key="1">
    <citation type="submission" date="2008-12" db="EMBL/GenBank/DDBJ databases">
        <authorList>
            <person name="Fulton L."/>
            <person name="Clifton S."/>
            <person name="Fulton B."/>
            <person name="Xu J."/>
            <person name="Minx P."/>
            <person name="Pepin K.H."/>
            <person name="Johnson M."/>
            <person name="Bhonagiri V."/>
            <person name="Nash W.E."/>
            <person name="Mardis E.R."/>
            <person name="Wilson R.K."/>
        </authorList>
    </citation>
    <scope>NUCLEOTIDE SEQUENCE [LARGE SCALE GENOMIC DNA]</scope>
    <source>
        <strain evidence="1 2">DSM 18228</strain>
    </source>
</reference>